<proteinExistence type="predicted"/>
<gene>
    <name evidence="1" type="ORF">VKT23_013875</name>
</gene>
<evidence type="ECO:0000313" key="2">
    <source>
        <dbReference type="Proteomes" id="UP001498398"/>
    </source>
</evidence>
<sequence length="246" mass="25428">MAWTTAFILEANQPNVDDIDEHVNTTGPGLASSSIGTTSVSASPVPGSAASNTLAAVVPNVPTIPSSFSTTPAAVLNVPVVPSSSSTTPSSFTAQAAPSNGPPSVVQAASTVPMSVPTVVIPVSNAVLQTSTTAAAHMVPTTALASLLSTQPQSQPVIVSLNQLLYLMTRKTCTLLPTTTRQTTWECMEHRSLLLLQHSLPPMLPLAHAISSPKVNHSIPLLVAVDMVSIAPGIPFFTPYIAAFLY</sequence>
<protein>
    <submittedName>
        <fullName evidence="1">Uncharacterized protein</fullName>
    </submittedName>
</protein>
<accession>A0ABR1J2H0</accession>
<organism evidence="1 2">
    <name type="scientific">Marasmiellus scandens</name>
    <dbReference type="NCBI Taxonomy" id="2682957"/>
    <lineage>
        <taxon>Eukaryota</taxon>
        <taxon>Fungi</taxon>
        <taxon>Dikarya</taxon>
        <taxon>Basidiomycota</taxon>
        <taxon>Agaricomycotina</taxon>
        <taxon>Agaricomycetes</taxon>
        <taxon>Agaricomycetidae</taxon>
        <taxon>Agaricales</taxon>
        <taxon>Marasmiineae</taxon>
        <taxon>Omphalotaceae</taxon>
        <taxon>Marasmiellus</taxon>
    </lineage>
</organism>
<evidence type="ECO:0000313" key="1">
    <source>
        <dbReference type="EMBL" id="KAK7448116.1"/>
    </source>
</evidence>
<comment type="caution">
    <text evidence="1">The sequence shown here is derived from an EMBL/GenBank/DDBJ whole genome shotgun (WGS) entry which is preliminary data.</text>
</comment>
<name>A0ABR1J2H0_9AGAR</name>
<dbReference type="EMBL" id="JBANRG010000039">
    <property type="protein sequence ID" value="KAK7448116.1"/>
    <property type="molecule type" value="Genomic_DNA"/>
</dbReference>
<reference evidence="1 2" key="1">
    <citation type="submission" date="2024-01" db="EMBL/GenBank/DDBJ databases">
        <title>A draft genome for the cacao thread blight pathogen Marasmiellus scandens.</title>
        <authorList>
            <person name="Baruah I.K."/>
            <person name="Leung J."/>
            <person name="Bukari Y."/>
            <person name="Amoako-Attah I."/>
            <person name="Meinhardt L.W."/>
            <person name="Bailey B.A."/>
            <person name="Cohen S.P."/>
        </authorList>
    </citation>
    <scope>NUCLEOTIDE SEQUENCE [LARGE SCALE GENOMIC DNA]</scope>
    <source>
        <strain evidence="1 2">GH-19</strain>
    </source>
</reference>
<keyword evidence="2" id="KW-1185">Reference proteome</keyword>
<dbReference type="Proteomes" id="UP001498398">
    <property type="component" value="Unassembled WGS sequence"/>
</dbReference>